<reference evidence="2 3" key="1">
    <citation type="journal article" date="2017" name="J. Gen. Virol.">
        <title>Novel bat adenoviruses with low G+C content shed new light on the evolution of adenoviruses.</title>
        <authorList>
            <person name="Tan B."/>
            <person name="Yang X.L."/>
            <person name="Ge X.Y."/>
            <person name="Peng C."/>
            <person name="Liu H.Z."/>
            <person name="Zhang Y.Z."/>
            <person name="Zhang L.B."/>
            <person name="Shi Z.L."/>
        </authorList>
    </citation>
    <scope>NUCLEOTIDE SEQUENCE [LARGE SCALE GENOMIC DNA]</scope>
    <source>
        <strain evidence="2">WIV17</strain>
    </source>
</reference>
<dbReference type="GeneID" id="32878767"/>
<keyword evidence="3" id="KW-1185">Reference proteome</keyword>
<dbReference type="KEGG" id="vg:32878767"/>
<dbReference type="Proteomes" id="UP000201453">
    <property type="component" value="Segment"/>
</dbReference>
<keyword evidence="1" id="KW-1133">Transmembrane helix</keyword>
<protein>
    <submittedName>
        <fullName evidence="2">E4 ORF1</fullName>
    </submittedName>
</protein>
<keyword evidence="1" id="KW-0472">Membrane</keyword>
<sequence>MAFHILGTWSKKIIFSRAFFNDFQLLFMQYFLHSSAFPLTAVFFQMPCIKASQILLSVFFLRRESGCYTYLGIT</sequence>
<evidence type="ECO:0000313" key="2">
    <source>
        <dbReference type="EMBL" id="ARQ79770.1"/>
    </source>
</evidence>
<evidence type="ECO:0000256" key="1">
    <source>
        <dbReference type="SAM" id="Phobius"/>
    </source>
</evidence>
<dbReference type="OrthoDB" id="40092at10239"/>
<evidence type="ECO:0000313" key="3">
    <source>
        <dbReference type="Proteomes" id="UP000201453"/>
    </source>
</evidence>
<organism evidence="2 3">
    <name type="scientific">Bat mastadenovirus WIV17</name>
    <dbReference type="NCBI Taxonomy" id="1986505"/>
    <lineage>
        <taxon>Viruses</taxon>
        <taxon>Varidnaviria</taxon>
        <taxon>Bamfordvirae</taxon>
        <taxon>Preplasmiviricota</taxon>
        <taxon>Polisuviricotina</taxon>
        <taxon>Pharingeaviricetes</taxon>
        <taxon>Rowavirales</taxon>
        <taxon>Adenoviridae</taxon>
        <taxon>Mastadenovirus</taxon>
        <taxon>Mastadenovirus pteropodidae</taxon>
    </lineage>
</organism>
<keyword evidence="1" id="KW-0812">Transmembrane</keyword>
<dbReference type="RefSeq" id="YP_009362862.1">
    <property type="nucleotide sequence ID" value="NC_034626.1"/>
</dbReference>
<accession>A0A1X9RIS7</accession>
<dbReference type="EMBL" id="KX961095">
    <property type="protein sequence ID" value="ARQ79770.1"/>
    <property type="molecule type" value="Genomic_DNA"/>
</dbReference>
<name>A0A1X9RIS7_9ADEN</name>
<proteinExistence type="predicted"/>
<feature type="transmembrane region" description="Helical" evidence="1">
    <location>
        <begin position="36"/>
        <end position="61"/>
    </location>
</feature>